<evidence type="ECO:0000313" key="4">
    <source>
        <dbReference type="WBParaSite" id="OFLC_0000814101-mRNA-1"/>
    </source>
</evidence>
<name>A0A183HKY0_9BILA</name>
<dbReference type="STRING" id="387005.A0A183HKY0"/>
<reference evidence="4" key="1">
    <citation type="submission" date="2016-06" db="UniProtKB">
        <authorList>
            <consortium name="WormBaseParasite"/>
        </authorList>
    </citation>
    <scope>IDENTIFICATION</scope>
</reference>
<evidence type="ECO:0000313" key="3">
    <source>
        <dbReference type="Proteomes" id="UP000267606"/>
    </source>
</evidence>
<keyword evidence="1" id="KW-1133">Transmembrane helix</keyword>
<feature type="transmembrane region" description="Helical" evidence="1">
    <location>
        <begin position="236"/>
        <end position="257"/>
    </location>
</feature>
<keyword evidence="1" id="KW-0812">Transmembrane</keyword>
<reference evidence="2 3" key="2">
    <citation type="submission" date="2018-11" db="EMBL/GenBank/DDBJ databases">
        <authorList>
            <consortium name="Pathogen Informatics"/>
        </authorList>
    </citation>
    <scope>NUCLEOTIDE SEQUENCE [LARGE SCALE GENOMIC DNA]</scope>
</reference>
<protein>
    <submittedName>
        <fullName evidence="2 4">Uncharacterized protein</fullName>
    </submittedName>
</protein>
<keyword evidence="3" id="KW-1185">Reference proteome</keyword>
<evidence type="ECO:0000313" key="2">
    <source>
        <dbReference type="EMBL" id="VDO54212.1"/>
    </source>
</evidence>
<proteinExistence type="predicted"/>
<dbReference type="Proteomes" id="UP000267606">
    <property type="component" value="Unassembled WGS sequence"/>
</dbReference>
<dbReference type="EMBL" id="UZAJ01008981">
    <property type="protein sequence ID" value="VDO54212.1"/>
    <property type="molecule type" value="Genomic_DNA"/>
</dbReference>
<dbReference type="WBParaSite" id="OFLC_0000814101-mRNA-1">
    <property type="protein sequence ID" value="OFLC_0000814101-mRNA-1"/>
    <property type="gene ID" value="OFLC_0000814101"/>
</dbReference>
<dbReference type="AlphaFoldDB" id="A0A183HKY0"/>
<sequence length="260" mass="29762">MEQKYIFNSIDLQRKEVATEKKDMLSCCKQKTNAITELRKTENSRKRQNQITKQWLQPSFDLDSSKSRKEQQLEFLNINVSSLCYSSKKDLLEQESQIGTGSYSRTNEIVRGATNLCKKAKMNEENMVISLLKFDHEMELSTTDADRETFSHKRINETDKNKNEFQVGNLLDGKPIFSPETSVLNSVRRISKEQLTNTSSRNRSSVADDCFSSFKFESDDEDSGENRSLLENEGKLISNTLSCFYGLLFSLVILGIGQNN</sequence>
<organism evidence="4">
    <name type="scientific">Onchocerca flexuosa</name>
    <dbReference type="NCBI Taxonomy" id="387005"/>
    <lineage>
        <taxon>Eukaryota</taxon>
        <taxon>Metazoa</taxon>
        <taxon>Ecdysozoa</taxon>
        <taxon>Nematoda</taxon>
        <taxon>Chromadorea</taxon>
        <taxon>Rhabditida</taxon>
        <taxon>Spirurina</taxon>
        <taxon>Spiruromorpha</taxon>
        <taxon>Filarioidea</taxon>
        <taxon>Onchocercidae</taxon>
        <taxon>Onchocerca</taxon>
    </lineage>
</organism>
<keyword evidence="1" id="KW-0472">Membrane</keyword>
<accession>A0A183HKY0</accession>
<evidence type="ECO:0000256" key="1">
    <source>
        <dbReference type="SAM" id="Phobius"/>
    </source>
</evidence>
<gene>
    <name evidence="2" type="ORF">OFLC_LOCUS8142</name>
</gene>